<dbReference type="InterPro" id="IPR051777">
    <property type="entry name" value="Insulin-like_neuro_ligands"/>
</dbReference>
<dbReference type="OrthoDB" id="9443437at2759"/>
<evidence type="ECO:0000259" key="7">
    <source>
        <dbReference type="SMART" id="SM00078"/>
    </source>
</evidence>
<evidence type="ECO:0000256" key="3">
    <source>
        <dbReference type="ARBA" id="ARBA00022525"/>
    </source>
</evidence>
<comment type="subunit">
    <text evidence="2">Heterodimer of a B chain and an A chain linked by two disulfide bonds.</text>
</comment>
<gene>
    <name evidence="9" type="primary">insl5b</name>
    <name evidence="8" type="synonym">RLN3</name>
    <name evidence="8" type="ORF">AMEX_G10408</name>
</gene>
<evidence type="ECO:0000313" key="10">
    <source>
        <dbReference type="Proteomes" id="UP000694621"/>
    </source>
</evidence>
<accession>A0A8B9L806</accession>
<keyword evidence="4" id="KW-0372">Hormone</keyword>
<dbReference type="Ensembl" id="ENSAMXT00005051469.1">
    <property type="protein sequence ID" value="ENSAMXP00005047400.1"/>
    <property type="gene ID" value="ENSAMXG00005021758.1"/>
</dbReference>
<dbReference type="Proteomes" id="UP000752171">
    <property type="component" value="Unassembled WGS sequence"/>
</dbReference>
<comment type="subcellular location">
    <subcellularLocation>
        <location evidence="1">Secreted</location>
    </subcellularLocation>
</comment>
<dbReference type="PANTHER" id="PTHR20968:SF2">
    <property type="entry name" value="INSULIN-LIKE PEPTIDE INSL5"/>
    <property type="match status" value="1"/>
</dbReference>
<feature type="domain" description="Insulin-like" evidence="7">
    <location>
        <begin position="25"/>
        <end position="101"/>
    </location>
</feature>
<evidence type="ECO:0000313" key="11">
    <source>
        <dbReference type="Proteomes" id="UP000752171"/>
    </source>
</evidence>
<feature type="signal peptide" evidence="6">
    <location>
        <begin position="1"/>
        <end position="21"/>
    </location>
</feature>
<evidence type="ECO:0000256" key="4">
    <source>
        <dbReference type="ARBA" id="ARBA00022702"/>
    </source>
</evidence>
<evidence type="ECO:0000256" key="1">
    <source>
        <dbReference type="ARBA" id="ARBA00004613"/>
    </source>
</evidence>
<dbReference type="SMART" id="SM00078">
    <property type="entry name" value="IlGF"/>
    <property type="match status" value="1"/>
</dbReference>
<dbReference type="GO" id="GO:0005576">
    <property type="term" value="C:extracellular region"/>
    <property type="evidence" value="ECO:0007669"/>
    <property type="project" value="UniProtKB-SubCell"/>
</dbReference>
<dbReference type="GO" id="GO:0001664">
    <property type="term" value="F:G protein-coupled receptor binding"/>
    <property type="evidence" value="ECO:0007669"/>
    <property type="project" value="TreeGrafter"/>
</dbReference>
<dbReference type="EMBL" id="JAICCE010000008">
    <property type="protein sequence ID" value="KAG9273673.1"/>
    <property type="molecule type" value="Genomic_DNA"/>
</dbReference>
<dbReference type="AlphaFoldDB" id="A0A8B9L806"/>
<dbReference type="GO" id="GO:0005179">
    <property type="term" value="F:hormone activity"/>
    <property type="evidence" value="ECO:0007669"/>
    <property type="project" value="UniProtKB-KW"/>
</dbReference>
<dbReference type="PANTHER" id="PTHR20968">
    <property type="entry name" value="ILGF DOMAIN-CONTAINING PROTEIN"/>
    <property type="match status" value="1"/>
</dbReference>
<protein>
    <submittedName>
        <fullName evidence="9">Relaxin 3</fullName>
    </submittedName>
    <submittedName>
        <fullName evidence="8">Relaxin-3-like</fullName>
    </submittedName>
</protein>
<keyword evidence="5" id="KW-1015">Disulfide bond</keyword>
<evidence type="ECO:0000256" key="6">
    <source>
        <dbReference type="SAM" id="SignalP"/>
    </source>
</evidence>
<proteinExistence type="predicted"/>
<organism evidence="9 10">
    <name type="scientific">Astyanax mexicanus</name>
    <name type="common">Blind cave fish</name>
    <name type="synonym">Astyanax fasciatus mexicanus</name>
    <dbReference type="NCBI Taxonomy" id="7994"/>
    <lineage>
        <taxon>Eukaryota</taxon>
        <taxon>Metazoa</taxon>
        <taxon>Chordata</taxon>
        <taxon>Craniata</taxon>
        <taxon>Vertebrata</taxon>
        <taxon>Euteleostomi</taxon>
        <taxon>Actinopterygii</taxon>
        <taxon>Neopterygii</taxon>
        <taxon>Teleostei</taxon>
        <taxon>Ostariophysi</taxon>
        <taxon>Characiformes</taxon>
        <taxon>Characoidei</taxon>
        <taxon>Acestrorhamphidae</taxon>
        <taxon>Acestrorhamphinae</taxon>
        <taxon>Astyanax</taxon>
    </lineage>
</organism>
<keyword evidence="6" id="KW-0732">Signal</keyword>
<sequence>MKTLLLALLLVCALCPDTARSHNAVRLCGREFLRAVVYTCGGSRWRRVLSESSAEDSDVDGGQDLGFTTDTISKRLRRSQDKLIQKCCDTGCLKHELALVC</sequence>
<dbReference type="CDD" id="cd04365">
    <property type="entry name" value="IlGF_relaxin_like"/>
    <property type="match status" value="1"/>
</dbReference>
<dbReference type="Gene3D" id="1.10.100.10">
    <property type="entry name" value="Insulin-like"/>
    <property type="match status" value="1"/>
</dbReference>
<feature type="chain" id="PRO_5044669600" evidence="6">
    <location>
        <begin position="22"/>
        <end position="101"/>
    </location>
</feature>
<dbReference type="Proteomes" id="UP000694621">
    <property type="component" value="Unplaced"/>
</dbReference>
<evidence type="ECO:0000256" key="5">
    <source>
        <dbReference type="ARBA" id="ARBA00023157"/>
    </source>
</evidence>
<evidence type="ECO:0000313" key="9">
    <source>
        <dbReference type="Ensembl" id="ENSAMXP00005047400.1"/>
    </source>
</evidence>
<dbReference type="InterPro" id="IPR016179">
    <property type="entry name" value="Insulin-like"/>
</dbReference>
<dbReference type="InterPro" id="IPR036438">
    <property type="entry name" value="Insulin-like_sf"/>
</dbReference>
<name>A0A8B9L806_ASTMX</name>
<keyword evidence="3" id="KW-0964">Secreted</keyword>
<reference evidence="8 11" key="1">
    <citation type="submission" date="2021-07" db="EMBL/GenBank/DDBJ databases">
        <authorList>
            <person name="Imarazene B."/>
            <person name="Zahm M."/>
            <person name="Klopp C."/>
            <person name="Cabau C."/>
            <person name="Beille S."/>
            <person name="Jouanno E."/>
            <person name="Castinel A."/>
            <person name="Lluch J."/>
            <person name="Gil L."/>
            <person name="Kuchtly C."/>
            <person name="Lopez Roques C."/>
            <person name="Donnadieu C."/>
            <person name="Parrinello H."/>
            <person name="Journot L."/>
            <person name="Du K."/>
            <person name="Schartl M."/>
            <person name="Retaux S."/>
            <person name="Guiguen Y."/>
        </authorList>
    </citation>
    <scope>NUCLEOTIDE SEQUENCE [LARGE SCALE GENOMIC DNA]</scope>
    <source>
        <strain evidence="8">Pach_M1</strain>
        <tissue evidence="8">Testis</tissue>
    </source>
</reference>
<dbReference type="SUPFAM" id="SSF56994">
    <property type="entry name" value="Insulin-like"/>
    <property type="match status" value="1"/>
</dbReference>
<dbReference type="RefSeq" id="XP_022533523.2">
    <property type="nucleotide sequence ID" value="XM_022677802.2"/>
</dbReference>
<evidence type="ECO:0000313" key="8">
    <source>
        <dbReference type="EMBL" id="KAG9273673.1"/>
    </source>
</evidence>
<reference evidence="9" key="2">
    <citation type="submission" date="2025-05" db="UniProtKB">
        <authorList>
            <consortium name="Ensembl"/>
        </authorList>
    </citation>
    <scope>IDENTIFICATION</scope>
</reference>
<dbReference type="Pfam" id="PF00049">
    <property type="entry name" value="Insulin"/>
    <property type="match status" value="1"/>
</dbReference>
<dbReference type="GeneID" id="111194265"/>
<evidence type="ECO:0000256" key="2">
    <source>
        <dbReference type="ARBA" id="ARBA00011207"/>
    </source>
</evidence>